<name>A0A0B6D5G0_9GAMM</name>
<proteinExistence type="predicted"/>
<dbReference type="Proteomes" id="UP000031830">
    <property type="component" value="Chromosome"/>
</dbReference>
<dbReference type="RefSeq" id="WP_269077519.1">
    <property type="nucleotide sequence ID" value="NZ_CP009440.1"/>
</dbReference>
<dbReference type="EMBL" id="CP009440">
    <property type="protein sequence ID" value="AJI54141.1"/>
    <property type="molecule type" value="Genomic_DNA"/>
</dbReference>
<gene>
    <name evidence="1" type="ORF">LA55_14</name>
</gene>
<accession>A0A0B6D5G0</accession>
<evidence type="ECO:0000313" key="1">
    <source>
        <dbReference type="EMBL" id="AJI54141.1"/>
    </source>
</evidence>
<reference evidence="1 2" key="1">
    <citation type="journal article" date="2015" name="Genome Announc.">
        <title>Genome sequencing of 18 francisella strains to aid in assay development and testing.</title>
        <authorList>
            <person name="Johnson S.L."/>
            <person name="Daligault H.E."/>
            <person name="Davenport K.W."/>
            <person name="Coyne S.R."/>
            <person name="Frey K.G."/>
            <person name="Koroleva G.I."/>
            <person name="Broomall S.M."/>
            <person name="Bishop-Lilly K.A."/>
            <person name="Bruce D.C."/>
            <person name="Chertkov O."/>
            <person name="Freitas T."/>
            <person name="Jaissle J."/>
            <person name="Ladner J.T."/>
            <person name="Rosenzweig C.N."/>
            <person name="Gibbons H.S."/>
            <person name="Palacios G.F."/>
            <person name="Redden C.L."/>
            <person name="Xu Y."/>
            <person name="Minogue T.D."/>
            <person name="Chain P.S."/>
        </authorList>
    </citation>
    <scope>NUCLEOTIDE SEQUENCE [LARGE SCALE GENOMIC DNA]</scope>
    <source>
        <strain evidence="1 2">GA01-2794</strain>
    </source>
</reference>
<organism evidence="1 2">
    <name type="scientific">Francisella philomiragia</name>
    <dbReference type="NCBI Taxonomy" id="28110"/>
    <lineage>
        <taxon>Bacteria</taxon>
        <taxon>Pseudomonadati</taxon>
        <taxon>Pseudomonadota</taxon>
        <taxon>Gammaproteobacteria</taxon>
        <taxon>Thiotrichales</taxon>
        <taxon>Francisellaceae</taxon>
        <taxon>Francisella</taxon>
    </lineage>
</organism>
<protein>
    <submittedName>
        <fullName evidence="1">Putative membrane protein</fullName>
    </submittedName>
</protein>
<dbReference type="AlphaFoldDB" id="A0A0B6D5G0"/>
<dbReference type="KEGG" id="fpz:LA55_14"/>
<evidence type="ECO:0000313" key="2">
    <source>
        <dbReference type="Proteomes" id="UP000031830"/>
    </source>
</evidence>
<sequence>MKKAVLVITISLATLNFGFSLYQVGGTNSSSFPPPVMQLA</sequence>